<dbReference type="EMBL" id="CAJVPU010000289">
    <property type="protein sequence ID" value="CAG8445926.1"/>
    <property type="molecule type" value="Genomic_DNA"/>
</dbReference>
<comment type="caution">
    <text evidence="1">The sequence shown here is derived from an EMBL/GenBank/DDBJ whole genome shotgun (WGS) entry which is preliminary data.</text>
</comment>
<organism evidence="1 2">
    <name type="scientific">Dentiscutata heterogama</name>
    <dbReference type="NCBI Taxonomy" id="1316150"/>
    <lineage>
        <taxon>Eukaryota</taxon>
        <taxon>Fungi</taxon>
        <taxon>Fungi incertae sedis</taxon>
        <taxon>Mucoromycota</taxon>
        <taxon>Glomeromycotina</taxon>
        <taxon>Glomeromycetes</taxon>
        <taxon>Diversisporales</taxon>
        <taxon>Gigasporaceae</taxon>
        <taxon>Dentiscutata</taxon>
    </lineage>
</organism>
<feature type="non-terminal residue" evidence="1">
    <location>
        <position position="170"/>
    </location>
</feature>
<evidence type="ECO:0000313" key="1">
    <source>
        <dbReference type="EMBL" id="CAG8445926.1"/>
    </source>
</evidence>
<reference evidence="1" key="1">
    <citation type="submission" date="2021-06" db="EMBL/GenBank/DDBJ databases">
        <authorList>
            <person name="Kallberg Y."/>
            <person name="Tangrot J."/>
            <person name="Rosling A."/>
        </authorList>
    </citation>
    <scope>NUCLEOTIDE SEQUENCE</scope>
    <source>
        <strain evidence="1">IL203A</strain>
    </source>
</reference>
<evidence type="ECO:0000313" key="2">
    <source>
        <dbReference type="Proteomes" id="UP000789702"/>
    </source>
</evidence>
<gene>
    <name evidence="1" type="ORF">DHETER_LOCUS560</name>
</gene>
<accession>A0ACA9K0Z5</accession>
<sequence length="170" mass="20451">MQFNCEVAAKVLQLNLAEESRYLYLNTPHTKTSIKDLLIYERINNKYDGYDTVHLHEQIAITLDLFLRLEHVVFFKVDTDIDLRVLERLQIPIKNIFFLNCTITKEMFLNYENYVRHRSLNFTIHNCDIRNLNELDFNRTFRIISKNKKNINNNYLVYGWNNTTNDEIIK</sequence>
<proteinExistence type="predicted"/>
<keyword evidence="2" id="KW-1185">Reference proteome</keyword>
<protein>
    <submittedName>
        <fullName evidence="1">11234_t:CDS:1</fullName>
    </submittedName>
</protein>
<name>A0ACA9K0Z5_9GLOM</name>
<dbReference type="Proteomes" id="UP000789702">
    <property type="component" value="Unassembled WGS sequence"/>
</dbReference>